<keyword evidence="9" id="KW-1185">Reference proteome</keyword>
<gene>
    <name evidence="8" type="ORF">SAMN04488011_10685</name>
</gene>
<evidence type="ECO:0000256" key="5">
    <source>
        <dbReference type="ARBA" id="ARBA00023121"/>
    </source>
</evidence>
<dbReference type="AlphaFoldDB" id="A0A1H8J5W1"/>
<keyword evidence="4" id="KW-0809">Transit peptide</keyword>
<dbReference type="NCBIfam" id="TIGR02396">
    <property type="entry name" value="diverge_rpsU"/>
    <property type="match status" value="1"/>
</dbReference>
<sequence>MTDTKDALLDAAMMHVPFDGWSETTLRAAARDAELPLEQARALFPRGAVDMALAFHKRGDDQMAAALRDEALEDMRFRDRVARAVRLRIEVIDDKEAVRRGTTLFALPQHAADGTKALWGTADRIWRELGDSSDDINWYTKRATLSGVYGSTVLYWLGDDSLGAQDTWAFLERRIDDVMRIEKVKSAVNANPLTRMLFAGPNWLASKVRAPGDMSGYPGRWTDG</sequence>
<feature type="domain" description="COQ9 C-terminal" evidence="7">
    <location>
        <begin position="113"/>
        <end position="182"/>
    </location>
</feature>
<dbReference type="Proteomes" id="UP000199372">
    <property type="component" value="Unassembled WGS sequence"/>
</dbReference>
<dbReference type="GO" id="GO:0006744">
    <property type="term" value="P:ubiquinone biosynthetic process"/>
    <property type="evidence" value="ECO:0007669"/>
    <property type="project" value="UniProtKB-KW"/>
</dbReference>
<dbReference type="GO" id="GO:0008289">
    <property type="term" value="F:lipid binding"/>
    <property type="evidence" value="ECO:0007669"/>
    <property type="project" value="UniProtKB-KW"/>
</dbReference>
<evidence type="ECO:0000313" key="9">
    <source>
        <dbReference type="Proteomes" id="UP000199372"/>
    </source>
</evidence>
<comment type="pathway">
    <text evidence="1">Cofactor biosynthesis; ubiquinone biosynthesis.</text>
</comment>
<keyword evidence="8" id="KW-0830">Ubiquinone</keyword>
<keyword evidence="3" id="KW-0831">Ubiquinone biosynthesis</keyword>
<organism evidence="8 9">
    <name type="scientific">Palleronia pelagia</name>
    <dbReference type="NCBI Taxonomy" id="387096"/>
    <lineage>
        <taxon>Bacteria</taxon>
        <taxon>Pseudomonadati</taxon>
        <taxon>Pseudomonadota</taxon>
        <taxon>Alphaproteobacteria</taxon>
        <taxon>Rhodobacterales</taxon>
        <taxon>Roseobacteraceae</taxon>
        <taxon>Palleronia</taxon>
    </lineage>
</organism>
<dbReference type="RefSeq" id="WP_091845955.1">
    <property type="nucleotide sequence ID" value="NZ_FOCM01000006.1"/>
</dbReference>
<dbReference type="OrthoDB" id="7201143at2"/>
<dbReference type="InterPro" id="IPR012762">
    <property type="entry name" value="Ubiq_biosynth_COQ9"/>
</dbReference>
<evidence type="ECO:0000256" key="4">
    <source>
        <dbReference type="ARBA" id="ARBA00022946"/>
    </source>
</evidence>
<comment type="function">
    <text evidence="6">Membrane-associated protein that warps the membrane surface to access and bind aromatic isoprenes with high specificity, including ubiquinone (CoQ) isoprene intermediates and presents them directly to COQ7, therefore facilitating the COQ7-mediated hydroxylase step. Participates in the biosynthesis of coenzyme Q, also named ubiquinone, an essential lipid-soluble electron transporter for aerobic cellular respiration.</text>
</comment>
<evidence type="ECO:0000256" key="1">
    <source>
        <dbReference type="ARBA" id="ARBA00004749"/>
    </source>
</evidence>
<comment type="similarity">
    <text evidence="2">Belongs to the COQ9 family.</text>
</comment>
<name>A0A1H8J5W1_9RHOB</name>
<accession>A0A1H8J5W1</accession>
<protein>
    <submittedName>
        <fullName evidence="8">Ubiquinone biosynthesis protein COQ9</fullName>
    </submittedName>
</protein>
<dbReference type="PANTHER" id="PTHR21427">
    <property type="entry name" value="UBIQUINONE BIOSYNTHESIS PROTEIN COQ9, MITOCHONDRIAL"/>
    <property type="match status" value="1"/>
</dbReference>
<evidence type="ECO:0000256" key="2">
    <source>
        <dbReference type="ARBA" id="ARBA00010766"/>
    </source>
</evidence>
<dbReference type="InterPro" id="IPR013718">
    <property type="entry name" value="COQ9_C"/>
</dbReference>
<dbReference type="EMBL" id="FOCM01000006">
    <property type="protein sequence ID" value="SEN76122.1"/>
    <property type="molecule type" value="Genomic_DNA"/>
</dbReference>
<reference evidence="9" key="1">
    <citation type="submission" date="2016-10" db="EMBL/GenBank/DDBJ databases">
        <authorList>
            <person name="Varghese N."/>
            <person name="Submissions S."/>
        </authorList>
    </citation>
    <scope>NUCLEOTIDE SEQUENCE [LARGE SCALE GENOMIC DNA]</scope>
    <source>
        <strain evidence="9">DSM 26893</strain>
    </source>
</reference>
<evidence type="ECO:0000256" key="6">
    <source>
        <dbReference type="ARBA" id="ARBA00058104"/>
    </source>
</evidence>
<evidence type="ECO:0000256" key="3">
    <source>
        <dbReference type="ARBA" id="ARBA00022688"/>
    </source>
</evidence>
<proteinExistence type="inferred from homology"/>
<dbReference type="Gene3D" id="1.10.357.10">
    <property type="entry name" value="Tetracycline Repressor, domain 2"/>
    <property type="match status" value="1"/>
</dbReference>
<dbReference type="Pfam" id="PF08511">
    <property type="entry name" value="COQ9"/>
    <property type="match status" value="1"/>
</dbReference>
<evidence type="ECO:0000259" key="7">
    <source>
        <dbReference type="Pfam" id="PF08511"/>
    </source>
</evidence>
<evidence type="ECO:0000313" key="8">
    <source>
        <dbReference type="EMBL" id="SEN76122.1"/>
    </source>
</evidence>
<dbReference type="PANTHER" id="PTHR21427:SF19">
    <property type="entry name" value="UBIQUINONE BIOSYNTHESIS PROTEIN COQ9, MITOCHONDRIAL"/>
    <property type="match status" value="1"/>
</dbReference>
<keyword evidence="5" id="KW-0446">Lipid-binding</keyword>